<dbReference type="RefSeq" id="WP_041154015.1">
    <property type="nucleotide sequence ID" value="NZ_CBCRVP010000011.1"/>
</dbReference>
<accession>A0A0C3IBZ0</accession>
<sequence length="207" mass="23773">MTPFPLNIESIKAVIFDLDNTLVSSDMDFNGLRHQLGCPPTEDLLTFVEQLEHPNQREHAHNVIFDHEISDAEHSHPLLGCHELLTYLKSNHIKTAIVTRNCQIATQRKLQHNNIEVELVITRECYPPKPDPLALQMLAKEWRLMPREVLYVGDFIYDLQAAYNAKMPSCLIHHGKQLSFHQSASLAVAELLDLLEHFNVKRVIENN</sequence>
<dbReference type="NCBIfam" id="TIGR01509">
    <property type="entry name" value="HAD-SF-IA-v3"/>
    <property type="match status" value="1"/>
</dbReference>
<evidence type="ECO:0000313" key="2">
    <source>
        <dbReference type="Proteomes" id="UP000031977"/>
    </source>
</evidence>
<dbReference type="NCBIfam" id="TIGR01549">
    <property type="entry name" value="HAD-SF-IA-v1"/>
    <property type="match status" value="1"/>
</dbReference>
<dbReference type="STRING" id="50718.SU60_01655"/>
<dbReference type="SFLD" id="SFLDG01129">
    <property type="entry name" value="C1.5:_HAD__Beta-PGM__Phosphata"/>
    <property type="match status" value="1"/>
</dbReference>
<dbReference type="SUPFAM" id="SSF56784">
    <property type="entry name" value="HAD-like"/>
    <property type="match status" value="1"/>
</dbReference>
<dbReference type="PRINTS" id="PR00413">
    <property type="entry name" value="HADHALOGNASE"/>
</dbReference>
<dbReference type="PANTHER" id="PTHR43885">
    <property type="entry name" value="HALOACID DEHALOGENASE-LIKE HYDROLASE"/>
    <property type="match status" value="1"/>
</dbReference>
<dbReference type="Proteomes" id="UP000031977">
    <property type="component" value="Unassembled WGS sequence"/>
</dbReference>
<name>A0A0C3IBZ0_9VIBR</name>
<dbReference type="Gene3D" id="1.10.260.80">
    <property type="match status" value="1"/>
</dbReference>
<proteinExistence type="predicted"/>
<dbReference type="AlphaFoldDB" id="A0A0C3IBZ0"/>
<dbReference type="PANTHER" id="PTHR43885:SF1">
    <property type="entry name" value="SUPERFAMILY HYDROLASE, PUTATIVE (AFU_ORTHOLOGUE AFUA_4G13290)-RELATED"/>
    <property type="match status" value="1"/>
</dbReference>
<dbReference type="InterPro" id="IPR036412">
    <property type="entry name" value="HAD-like_sf"/>
</dbReference>
<dbReference type="InterPro" id="IPR041492">
    <property type="entry name" value="HAD_2"/>
</dbReference>
<dbReference type="EMBL" id="JXOK01000004">
    <property type="protein sequence ID" value="KIN12505.1"/>
    <property type="molecule type" value="Genomic_DNA"/>
</dbReference>
<reference evidence="1 2" key="1">
    <citation type="submission" date="2015-01" db="EMBL/GenBank/DDBJ databases">
        <title>Draft genome of Vibrio mytili type strain CAIM 528.</title>
        <authorList>
            <person name="Gonzalez-Castillo A."/>
            <person name="Gomez-Gil B."/>
            <person name="Enciso-Ibarra J."/>
        </authorList>
    </citation>
    <scope>NUCLEOTIDE SEQUENCE [LARGE SCALE GENOMIC DNA]</scope>
    <source>
        <strain evidence="1 2">CAIM 528</strain>
    </source>
</reference>
<dbReference type="InterPro" id="IPR006439">
    <property type="entry name" value="HAD-SF_hydro_IA"/>
</dbReference>
<dbReference type="Pfam" id="PF13419">
    <property type="entry name" value="HAD_2"/>
    <property type="match status" value="1"/>
</dbReference>
<dbReference type="InterPro" id="IPR023214">
    <property type="entry name" value="HAD_sf"/>
</dbReference>
<dbReference type="SFLD" id="SFLDS00003">
    <property type="entry name" value="Haloacid_Dehalogenase"/>
    <property type="match status" value="1"/>
</dbReference>
<dbReference type="Gene3D" id="3.40.50.1000">
    <property type="entry name" value="HAD superfamily/HAD-like"/>
    <property type="match status" value="1"/>
</dbReference>
<keyword evidence="2" id="KW-1185">Reference proteome</keyword>
<comment type="caution">
    <text evidence="1">The sequence shown here is derived from an EMBL/GenBank/DDBJ whole genome shotgun (WGS) entry which is preliminary data.</text>
</comment>
<protein>
    <submittedName>
        <fullName evidence="1">Phosphatase</fullName>
    </submittedName>
</protein>
<dbReference type="OrthoDB" id="5623813at2"/>
<gene>
    <name evidence="1" type="ORF">SU60_01655</name>
</gene>
<organism evidence="1 2">
    <name type="scientific">Vibrio mytili</name>
    <dbReference type="NCBI Taxonomy" id="50718"/>
    <lineage>
        <taxon>Bacteria</taxon>
        <taxon>Pseudomonadati</taxon>
        <taxon>Pseudomonadota</taxon>
        <taxon>Gammaproteobacteria</taxon>
        <taxon>Vibrionales</taxon>
        <taxon>Vibrionaceae</taxon>
        <taxon>Vibrio</taxon>
    </lineage>
</organism>
<evidence type="ECO:0000313" key="1">
    <source>
        <dbReference type="EMBL" id="KIN12505.1"/>
    </source>
</evidence>